<name>A0A369JBE0_HYPMA</name>
<dbReference type="EMBL" id="LUEZ02000131">
    <property type="protein sequence ID" value="RDB16176.1"/>
    <property type="molecule type" value="Genomic_DNA"/>
</dbReference>
<gene>
    <name evidence="3" type="ORF">Hypma_003341</name>
</gene>
<evidence type="ECO:0000313" key="4">
    <source>
        <dbReference type="Proteomes" id="UP000076154"/>
    </source>
</evidence>
<sequence length="71" mass="7126">MAVFVVLLVADAGATASHRRASRGAGGTTWTSGNHLSDVVKTYREDPGVNAEGASREDAGVAALASGVIIS</sequence>
<feature type="chain" id="PRO_5017074856" evidence="2">
    <location>
        <begin position="17"/>
        <end position="71"/>
    </location>
</feature>
<evidence type="ECO:0000256" key="2">
    <source>
        <dbReference type="SAM" id="SignalP"/>
    </source>
</evidence>
<accession>A0A369JBE0</accession>
<keyword evidence="4" id="KW-1185">Reference proteome</keyword>
<feature type="region of interest" description="Disordered" evidence="1">
    <location>
        <begin position="15"/>
        <end position="37"/>
    </location>
</feature>
<evidence type="ECO:0000313" key="3">
    <source>
        <dbReference type="EMBL" id="RDB16176.1"/>
    </source>
</evidence>
<dbReference type="InParanoid" id="A0A369JBE0"/>
<feature type="signal peptide" evidence="2">
    <location>
        <begin position="1"/>
        <end position="16"/>
    </location>
</feature>
<dbReference type="Proteomes" id="UP000076154">
    <property type="component" value="Unassembled WGS sequence"/>
</dbReference>
<comment type="caution">
    <text evidence="3">The sequence shown here is derived from an EMBL/GenBank/DDBJ whole genome shotgun (WGS) entry which is preliminary data.</text>
</comment>
<organism evidence="3 4">
    <name type="scientific">Hypsizygus marmoreus</name>
    <name type="common">White beech mushroom</name>
    <name type="synonym">Agaricus marmoreus</name>
    <dbReference type="NCBI Taxonomy" id="39966"/>
    <lineage>
        <taxon>Eukaryota</taxon>
        <taxon>Fungi</taxon>
        <taxon>Dikarya</taxon>
        <taxon>Basidiomycota</taxon>
        <taxon>Agaricomycotina</taxon>
        <taxon>Agaricomycetes</taxon>
        <taxon>Agaricomycetidae</taxon>
        <taxon>Agaricales</taxon>
        <taxon>Tricholomatineae</taxon>
        <taxon>Lyophyllaceae</taxon>
        <taxon>Hypsizygus</taxon>
    </lineage>
</organism>
<dbReference type="AlphaFoldDB" id="A0A369JBE0"/>
<evidence type="ECO:0000256" key="1">
    <source>
        <dbReference type="SAM" id="MobiDB-lite"/>
    </source>
</evidence>
<reference evidence="3" key="1">
    <citation type="submission" date="2018-04" db="EMBL/GenBank/DDBJ databases">
        <title>Whole genome sequencing of Hypsizygus marmoreus.</title>
        <authorList>
            <person name="Choi I.-G."/>
            <person name="Min B."/>
            <person name="Kim J.-G."/>
            <person name="Kim S."/>
            <person name="Oh Y.-L."/>
            <person name="Kong W.-S."/>
            <person name="Park H."/>
            <person name="Jeong J."/>
            <person name="Song E.-S."/>
        </authorList>
    </citation>
    <scope>NUCLEOTIDE SEQUENCE [LARGE SCALE GENOMIC DNA]</scope>
    <source>
        <strain evidence="3">51987-8</strain>
    </source>
</reference>
<proteinExistence type="predicted"/>
<keyword evidence="2" id="KW-0732">Signal</keyword>
<protein>
    <submittedName>
        <fullName evidence="3">Uncharacterized protein</fullName>
    </submittedName>
</protein>